<keyword evidence="3" id="KW-1185">Reference proteome</keyword>
<dbReference type="PANTHER" id="PTHR45856:SF24">
    <property type="entry name" value="FUNGAL LIPASE-LIKE DOMAIN-CONTAINING PROTEIN"/>
    <property type="match status" value="1"/>
</dbReference>
<dbReference type="Pfam" id="PF26363">
    <property type="entry name" value="Phospholipase-like"/>
    <property type="match status" value="1"/>
</dbReference>
<feature type="region of interest" description="Disordered" evidence="1">
    <location>
        <begin position="23"/>
        <end position="69"/>
    </location>
</feature>
<sequence precursor="true">MSGFAPLTPFDIDHAPVLPLQLHTGGTAHTNDNGTVETLIVPANPPPDPPPPPPPPPPPDNGGGADPVDPVCVPAPIYNGQDLQSLLASLAKHATERTLDDTLAAFSELSYDFGKTTVQVPSGYHLVLNSVDNATGFQAAAFQNNTTHDVIVAYAGTDPTSVQDLITDAALSQGLLALISPQQWQATAFADAVASTVGGAPIYVTGHSLGGALAAVGAAELISTGHSPVRVSTFGSAPYTLAIQATGNVASLIQLGNITTNFMFSNDVIRSVNTGALTGSIELLNPWYENGVPGALDPIIAHSVKNYVKDGNEITGRTSCSCGCG</sequence>
<name>R0E7K7_CAUVI</name>
<evidence type="ECO:0000256" key="1">
    <source>
        <dbReference type="SAM" id="MobiDB-lite"/>
    </source>
</evidence>
<comment type="caution">
    <text evidence="2">The sequence shown here is derived from an EMBL/GenBank/DDBJ whole genome shotgun (WGS) entry which is preliminary data.</text>
</comment>
<evidence type="ECO:0000313" key="2">
    <source>
        <dbReference type="EMBL" id="ENZ81488.1"/>
    </source>
</evidence>
<dbReference type="InterPro" id="IPR029058">
    <property type="entry name" value="AB_hydrolase_fold"/>
</dbReference>
<gene>
    <name evidence="2" type="ORF">OR37_02599</name>
</gene>
<dbReference type="SUPFAM" id="SSF53474">
    <property type="entry name" value="alpha/beta-Hydrolases"/>
    <property type="match status" value="1"/>
</dbReference>
<evidence type="ECO:0000313" key="3">
    <source>
        <dbReference type="Proteomes" id="UP000013063"/>
    </source>
</evidence>
<dbReference type="GO" id="GO:0006629">
    <property type="term" value="P:lipid metabolic process"/>
    <property type="evidence" value="ECO:0007669"/>
    <property type="project" value="InterPro"/>
</dbReference>
<organism evidence="2 3">
    <name type="scientific">Caulobacter vibrioides OR37</name>
    <dbReference type="NCBI Taxonomy" id="1292034"/>
    <lineage>
        <taxon>Bacteria</taxon>
        <taxon>Pseudomonadati</taxon>
        <taxon>Pseudomonadota</taxon>
        <taxon>Alphaproteobacteria</taxon>
        <taxon>Caulobacterales</taxon>
        <taxon>Caulobacteraceae</taxon>
        <taxon>Caulobacter</taxon>
    </lineage>
</organism>
<reference evidence="2 3" key="1">
    <citation type="journal article" date="2013" name="Genome Announc.">
        <title>Draft Genome Sequence for Caulobacter sp. Strain OR37, a Bacterium Tolerant to Heavy Metals.</title>
        <authorList>
            <person name="Utturkar S.M."/>
            <person name="Bollmann A."/>
            <person name="Brzoska R.M."/>
            <person name="Klingeman D.M."/>
            <person name="Epstein S.E."/>
            <person name="Palumbo A.V."/>
            <person name="Brown S.D."/>
        </authorList>
    </citation>
    <scope>NUCLEOTIDE SEQUENCE [LARGE SCALE GENOMIC DNA]</scope>
    <source>
        <strain evidence="2 3">OR37</strain>
    </source>
</reference>
<dbReference type="SUPFAM" id="SSF101447">
    <property type="entry name" value="Formin homology 2 domain (FH2 domain)"/>
    <property type="match status" value="1"/>
</dbReference>
<dbReference type="AlphaFoldDB" id="R0E7K7"/>
<feature type="compositionally biased region" description="Polar residues" evidence="1">
    <location>
        <begin position="27"/>
        <end position="36"/>
    </location>
</feature>
<dbReference type="STRING" id="1292034.OR37_02599"/>
<protein>
    <submittedName>
        <fullName evidence="2">Uncharacterized protein</fullName>
    </submittedName>
</protein>
<dbReference type="EMBL" id="APMP01000016">
    <property type="protein sequence ID" value="ENZ81488.1"/>
    <property type="molecule type" value="Genomic_DNA"/>
</dbReference>
<proteinExistence type="predicted"/>
<feature type="compositionally biased region" description="Pro residues" evidence="1">
    <location>
        <begin position="43"/>
        <end position="60"/>
    </location>
</feature>
<dbReference type="eggNOG" id="ENOG502Z8H8">
    <property type="taxonomic scope" value="Bacteria"/>
</dbReference>
<dbReference type="Gene3D" id="3.40.50.1820">
    <property type="entry name" value="alpha/beta hydrolase"/>
    <property type="match status" value="1"/>
</dbReference>
<dbReference type="Proteomes" id="UP000013063">
    <property type="component" value="Unassembled WGS sequence"/>
</dbReference>
<accession>R0E7K7</accession>
<dbReference type="PANTHER" id="PTHR45856">
    <property type="entry name" value="ALPHA/BETA-HYDROLASES SUPERFAMILY PROTEIN"/>
    <property type="match status" value="1"/>
</dbReference>
<dbReference type="InterPro" id="IPR051218">
    <property type="entry name" value="Sec_MonoDiacylglyc_Lipase"/>
</dbReference>